<dbReference type="PRINTS" id="PR00080">
    <property type="entry name" value="SDRFAMILY"/>
</dbReference>
<evidence type="ECO:0000313" key="5">
    <source>
        <dbReference type="EMBL" id="SFK03564.1"/>
    </source>
</evidence>
<accession>A0A1I3W7C5</accession>
<evidence type="ECO:0000256" key="4">
    <source>
        <dbReference type="SAM" id="MobiDB-lite"/>
    </source>
</evidence>
<dbReference type="EMBL" id="FORP01000012">
    <property type="protein sequence ID" value="SFK03564.1"/>
    <property type="molecule type" value="Genomic_DNA"/>
</dbReference>
<protein>
    <submittedName>
        <fullName evidence="5">Short-chain dehydrogenase</fullName>
    </submittedName>
</protein>
<keyword evidence="2" id="KW-0560">Oxidoreductase</keyword>
<dbReference type="InterPro" id="IPR036291">
    <property type="entry name" value="NAD(P)-bd_dom_sf"/>
</dbReference>
<name>A0A1I3W7C5_9PSEU</name>
<comment type="similarity">
    <text evidence="1 3">Belongs to the short-chain dehydrogenases/reductases (SDR) family.</text>
</comment>
<dbReference type="PRINTS" id="PR00081">
    <property type="entry name" value="GDHRDH"/>
</dbReference>
<dbReference type="STRING" id="115433.SAMN05421835_112162"/>
<dbReference type="GO" id="GO:0016020">
    <property type="term" value="C:membrane"/>
    <property type="evidence" value="ECO:0007669"/>
    <property type="project" value="TreeGrafter"/>
</dbReference>
<dbReference type="Proteomes" id="UP000199025">
    <property type="component" value="Unassembled WGS sequence"/>
</dbReference>
<organism evidence="5 6">
    <name type="scientific">Amycolatopsis sacchari</name>
    <dbReference type="NCBI Taxonomy" id="115433"/>
    <lineage>
        <taxon>Bacteria</taxon>
        <taxon>Bacillati</taxon>
        <taxon>Actinomycetota</taxon>
        <taxon>Actinomycetes</taxon>
        <taxon>Pseudonocardiales</taxon>
        <taxon>Pseudonocardiaceae</taxon>
        <taxon>Amycolatopsis</taxon>
    </lineage>
</organism>
<dbReference type="InterPro" id="IPR002347">
    <property type="entry name" value="SDR_fam"/>
</dbReference>
<evidence type="ECO:0000313" key="6">
    <source>
        <dbReference type="Proteomes" id="UP000199025"/>
    </source>
</evidence>
<evidence type="ECO:0000256" key="3">
    <source>
        <dbReference type="RuleBase" id="RU000363"/>
    </source>
</evidence>
<keyword evidence="6" id="KW-1185">Reference proteome</keyword>
<evidence type="ECO:0000256" key="2">
    <source>
        <dbReference type="ARBA" id="ARBA00023002"/>
    </source>
</evidence>
<dbReference type="PANTHER" id="PTHR44196:SF1">
    <property type="entry name" value="DEHYDROGENASE_REDUCTASE SDR FAMILY MEMBER 7B"/>
    <property type="match status" value="1"/>
</dbReference>
<gene>
    <name evidence="5" type="ORF">SAMN05421835_112162</name>
</gene>
<dbReference type="OrthoDB" id="9781117at2"/>
<dbReference type="PANTHER" id="PTHR44196">
    <property type="entry name" value="DEHYDROGENASE/REDUCTASE SDR FAMILY MEMBER 7B"/>
    <property type="match status" value="1"/>
</dbReference>
<dbReference type="SUPFAM" id="SSF51735">
    <property type="entry name" value="NAD(P)-binding Rossmann-fold domains"/>
    <property type="match status" value="1"/>
</dbReference>
<feature type="region of interest" description="Disordered" evidence="4">
    <location>
        <begin position="194"/>
        <end position="243"/>
    </location>
</feature>
<dbReference type="Pfam" id="PF00106">
    <property type="entry name" value="adh_short"/>
    <property type="match status" value="1"/>
</dbReference>
<proteinExistence type="inferred from homology"/>
<dbReference type="RefSeq" id="WP_091510242.1">
    <property type="nucleotide sequence ID" value="NZ_FORP01000012.1"/>
</dbReference>
<dbReference type="GO" id="GO:0016491">
    <property type="term" value="F:oxidoreductase activity"/>
    <property type="evidence" value="ECO:0007669"/>
    <property type="project" value="UniProtKB-KW"/>
</dbReference>
<evidence type="ECO:0000256" key="1">
    <source>
        <dbReference type="ARBA" id="ARBA00006484"/>
    </source>
</evidence>
<sequence length="243" mass="25169">MPLKTALITGVSRPAGLGFAVAGQLAELGFHVVLTARDRAAAEPLAARLRQDGYAATALRLDLSDRAGMDEAAGYLTRTFGHLDVLINNAAAMPDFQTLTVLDADMDAVRSAMEVSLIGPWALTQALFPLLTAAPAARIVNVSSLAALQIATGLDLGAPLRSPAYSMAKFMLNTLTAVFARALAGTPILVNAVEPGNTATHPERGDDDNDRPAAESARGVVWAATLGPDGPSGGLFRDGKPLS</sequence>
<dbReference type="AlphaFoldDB" id="A0A1I3W7C5"/>
<dbReference type="Gene3D" id="3.40.50.720">
    <property type="entry name" value="NAD(P)-binding Rossmann-like Domain"/>
    <property type="match status" value="1"/>
</dbReference>
<reference evidence="5 6" key="1">
    <citation type="submission" date="2016-10" db="EMBL/GenBank/DDBJ databases">
        <authorList>
            <person name="de Groot N.N."/>
        </authorList>
    </citation>
    <scope>NUCLEOTIDE SEQUENCE [LARGE SCALE GENOMIC DNA]</scope>
    <source>
        <strain evidence="5 6">DSM 44468</strain>
    </source>
</reference>